<protein>
    <submittedName>
        <fullName evidence="1">Uncharacterized protein</fullName>
    </submittedName>
</protein>
<accession>F6HP24</accession>
<dbReference type="InParanoid" id="F6HP24"/>
<dbReference type="AlphaFoldDB" id="F6HP24"/>
<dbReference type="Proteomes" id="UP000009183">
    <property type="component" value="Chromosome 16"/>
</dbReference>
<evidence type="ECO:0000313" key="1">
    <source>
        <dbReference type="EMBL" id="CCB56430.1"/>
    </source>
</evidence>
<reference evidence="2" key="1">
    <citation type="journal article" date="2007" name="Nature">
        <title>The grapevine genome sequence suggests ancestral hexaploidization in major angiosperm phyla.</title>
        <authorList>
            <consortium name="The French-Italian Public Consortium for Grapevine Genome Characterization."/>
            <person name="Jaillon O."/>
            <person name="Aury J.-M."/>
            <person name="Noel B."/>
            <person name="Policriti A."/>
            <person name="Clepet C."/>
            <person name="Casagrande A."/>
            <person name="Choisne N."/>
            <person name="Aubourg S."/>
            <person name="Vitulo N."/>
            <person name="Jubin C."/>
            <person name="Vezzi A."/>
            <person name="Legeai F."/>
            <person name="Hugueney P."/>
            <person name="Dasilva C."/>
            <person name="Horner D."/>
            <person name="Mica E."/>
            <person name="Jublot D."/>
            <person name="Poulain J."/>
            <person name="Bruyere C."/>
            <person name="Billault A."/>
            <person name="Segurens B."/>
            <person name="Gouyvenoux M."/>
            <person name="Ugarte E."/>
            <person name="Cattonaro F."/>
            <person name="Anthouard V."/>
            <person name="Vico V."/>
            <person name="Del Fabbro C."/>
            <person name="Alaux M."/>
            <person name="Di Gaspero G."/>
            <person name="Dumas V."/>
            <person name="Felice N."/>
            <person name="Paillard S."/>
            <person name="Juman I."/>
            <person name="Moroldo M."/>
            <person name="Scalabrin S."/>
            <person name="Canaguier A."/>
            <person name="Le Clainche I."/>
            <person name="Malacrida G."/>
            <person name="Durand E."/>
            <person name="Pesole G."/>
            <person name="Laucou V."/>
            <person name="Chatelet P."/>
            <person name="Merdinoglu D."/>
            <person name="Delledonne M."/>
            <person name="Pezzotti M."/>
            <person name="Lecharny A."/>
            <person name="Scarpelli C."/>
            <person name="Artiguenave F."/>
            <person name="Pe M.E."/>
            <person name="Valle G."/>
            <person name="Morgante M."/>
            <person name="Caboche M."/>
            <person name="Adam-Blondon A.-F."/>
            <person name="Weissenbach J."/>
            <person name="Quetier F."/>
            <person name="Wincker P."/>
        </authorList>
    </citation>
    <scope>NUCLEOTIDE SEQUENCE [LARGE SCALE GENOMIC DNA]</scope>
    <source>
        <strain evidence="2">cv. Pinot noir / PN40024</strain>
    </source>
</reference>
<dbReference type="HOGENOM" id="CLU_3161026_0_0_1"/>
<organism evidence="1 2">
    <name type="scientific">Vitis vinifera</name>
    <name type="common">Grape</name>
    <dbReference type="NCBI Taxonomy" id="29760"/>
    <lineage>
        <taxon>Eukaryota</taxon>
        <taxon>Viridiplantae</taxon>
        <taxon>Streptophyta</taxon>
        <taxon>Embryophyta</taxon>
        <taxon>Tracheophyta</taxon>
        <taxon>Spermatophyta</taxon>
        <taxon>Magnoliopsida</taxon>
        <taxon>eudicotyledons</taxon>
        <taxon>Gunneridae</taxon>
        <taxon>Pentapetalae</taxon>
        <taxon>rosids</taxon>
        <taxon>Vitales</taxon>
        <taxon>Vitaceae</taxon>
        <taxon>Viteae</taxon>
        <taxon>Vitis</taxon>
    </lineage>
</organism>
<keyword evidence="2" id="KW-1185">Reference proteome</keyword>
<dbReference type="PaxDb" id="29760-VIT_16s0100g01080.t01"/>
<gene>
    <name evidence="1" type="ordered locus">VIT_16s0100g01080</name>
</gene>
<proteinExistence type="predicted"/>
<name>F6HP24_VITVI</name>
<sequence length="48" mass="5410">MHMNKSQGPTTVDIDYKSILTILYNILKYIKAFGALDEGERPCSFSIS</sequence>
<evidence type="ECO:0000313" key="2">
    <source>
        <dbReference type="Proteomes" id="UP000009183"/>
    </source>
</evidence>
<dbReference type="EMBL" id="FN596000">
    <property type="protein sequence ID" value="CCB56430.1"/>
    <property type="molecule type" value="Genomic_DNA"/>
</dbReference>